<evidence type="ECO:0000256" key="2">
    <source>
        <dbReference type="ARBA" id="ARBA00010260"/>
    </source>
</evidence>
<comment type="subcellular location">
    <subcellularLocation>
        <location evidence="1 12">Cell membrane</location>
        <topology evidence="1 12">Lipid-anchor</topology>
        <topology evidence="1 12">GPI-anchor</topology>
    </subcellularLocation>
</comment>
<feature type="compositionally biased region" description="Basic and acidic residues" evidence="13">
    <location>
        <begin position="506"/>
        <end position="516"/>
    </location>
</feature>
<accession>A0A8C1DC54</accession>
<dbReference type="InterPro" id="IPR001863">
    <property type="entry name" value="Glypican"/>
</dbReference>
<keyword evidence="5 14" id="KW-0732">Signal</keyword>
<evidence type="ECO:0000256" key="6">
    <source>
        <dbReference type="ARBA" id="ARBA00022974"/>
    </source>
</evidence>
<dbReference type="AlphaFoldDB" id="A0A8C1DC54"/>
<keyword evidence="16" id="KW-1185">Reference proteome</keyword>
<dbReference type="GO" id="GO:0005576">
    <property type="term" value="C:extracellular region"/>
    <property type="evidence" value="ECO:0007669"/>
    <property type="project" value="TreeGrafter"/>
</dbReference>
<keyword evidence="7 12" id="KW-0472">Membrane</keyword>
<evidence type="ECO:0000313" key="16">
    <source>
        <dbReference type="Proteomes" id="UP001108240"/>
    </source>
</evidence>
<reference evidence="15" key="1">
    <citation type="submission" date="2025-08" db="UniProtKB">
        <authorList>
            <consortium name="Ensembl"/>
        </authorList>
    </citation>
    <scope>IDENTIFICATION</scope>
</reference>
<dbReference type="Pfam" id="PF01153">
    <property type="entry name" value="Glypican"/>
    <property type="match status" value="1"/>
</dbReference>
<comment type="function">
    <text evidence="12">Cell surface proteoglycan.</text>
</comment>
<evidence type="ECO:0000256" key="10">
    <source>
        <dbReference type="ARBA" id="ARBA00023288"/>
    </source>
</evidence>
<keyword evidence="3" id="KW-1003">Cell membrane</keyword>
<dbReference type="GO" id="GO:1905475">
    <property type="term" value="P:regulation of protein localization to membrane"/>
    <property type="evidence" value="ECO:0007669"/>
    <property type="project" value="TreeGrafter"/>
</dbReference>
<keyword evidence="6 12" id="KW-0654">Proteoglycan</keyword>
<sequence length="590" mass="64379">MPRVNVSWIITVLAVELATLSAAHAHSCHEVKTAFQVRQIGQLKWVPETPATDVDLSICKHAGPSCCTRRMEESYRAAVLRDTTQNIRSYSFELKYQISAHVAAFQDTFQSLITFSQNHLTSLFETTYSSLMSPISPHIGSLFTDLSRFLQGTGNVSVETAVHSFFDSLFPLVHTRIVNPGMAGSIGEDSYNGNQLGDCLRMTRQDINPFGPHPKVMADTLASALRAGRVLSLAFGMGFKVMNVTETVELSKECTRALVRMHYCSHCRGLTLIRACSGYCLNVMRGCLASLSELHNPWRQYVTVLQDLTHIVAGAHNLELALLGIKGQVEEAILYAQLHGPRLTATVDKVCGHSSNVSSTTVKMFPPTSVTPPPANSSQDVPGADKIGMLAHLHSSLPLKTSKSSRGRTLKKVAREFTGYISRFKSFFSILPETLCEGEMGIDEPTCWSGDDVVKSYTARVVGNGVHAQRLNPEVRVRGADPVLMDVKNRLELFNMEIQEVMPGVGHRESWDERGSGESSGECDDEDGCEGSGESVVSPPLTEAGVSKNAVKVSFHDLPITQNKSSSGASLSMASFNIIILALALHWPLI</sequence>
<evidence type="ECO:0000256" key="13">
    <source>
        <dbReference type="SAM" id="MobiDB-lite"/>
    </source>
</evidence>
<dbReference type="GO" id="GO:0090263">
    <property type="term" value="P:positive regulation of canonical Wnt signaling pathway"/>
    <property type="evidence" value="ECO:0007669"/>
    <property type="project" value="TreeGrafter"/>
</dbReference>
<evidence type="ECO:0000256" key="9">
    <source>
        <dbReference type="ARBA" id="ARBA00023207"/>
    </source>
</evidence>
<evidence type="ECO:0000256" key="7">
    <source>
        <dbReference type="ARBA" id="ARBA00023136"/>
    </source>
</evidence>
<evidence type="ECO:0000256" key="12">
    <source>
        <dbReference type="RuleBase" id="RU003519"/>
    </source>
</evidence>
<evidence type="ECO:0000313" key="15">
    <source>
        <dbReference type="Ensembl" id="ENSCCRP00000057301.2"/>
    </source>
</evidence>
<feature type="region of interest" description="Disordered" evidence="13">
    <location>
        <begin position="505"/>
        <end position="539"/>
    </location>
</feature>
<feature type="signal peptide" evidence="14">
    <location>
        <begin position="1"/>
        <end position="25"/>
    </location>
</feature>
<dbReference type="GO" id="GO:0009986">
    <property type="term" value="C:cell surface"/>
    <property type="evidence" value="ECO:0007669"/>
    <property type="project" value="TreeGrafter"/>
</dbReference>
<keyword evidence="8" id="KW-0325">Glycoprotein</keyword>
<dbReference type="OMA" id="PSRMMIH"/>
<feature type="chain" id="PRO_5039886911" evidence="14">
    <location>
        <begin position="26"/>
        <end position="590"/>
    </location>
</feature>
<keyword evidence="4 12" id="KW-0336">GPI-anchor</keyword>
<evidence type="ECO:0000256" key="11">
    <source>
        <dbReference type="RuleBase" id="RU003518"/>
    </source>
</evidence>
<name>A0A8C1DC54_CYPCA</name>
<evidence type="ECO:0000256" key="1">
    <source>
        <dbReference type="ARBA" id="ARBA00004609"/>
    </source>
</evidence>
<dbReference type="GO" id="GO:0005886">
    <property type="term" value="C:plasma membrane"/>
    <property type="evidence" value="ECO:0007669"/>
    <property type="project" value="UniProtKB-SubCell"/>
</dbReference>
<reference evidence="15" key="2">
    <citation type="submission" date="2025-09" db="UniProtKB">
        <authorList>
            <consortium name="Ensembl"/>
        </authorList>
    </citation>
    <scope>IDENTIFICATION</scope>
</reference>
<protein>
    <submittedName>
        <fullName evidence="15">Glypican 5c</fullName>
    </submittedName>
</protein>
<dbReference type="Proteomes" id="UP001108240">
    <property type="component" value="Unplaced"/>
</dbReference>
<keyword evidence="9 12" id="KW-0357">Heparan sulfate</keyword>
<dbReference type="GeneTree" id="ENSGT01050000244955"/>
<comment type="similarity">
    <text evidence="2 11">Belongs to the glypican family.</text>
</comment>
<keyword evidence="10 12" id="KW-0449">Lipoprotein</keyword>
<evidence type="ECO:0000256" key="8">
    <source>
        <dbReference type="ARBA" id="ARBA00023180"/>
    </source>
</evidence>
<evidence type="ECO:0000256" key="4">
    <source>
        <dbReference type="ARBA" id="ARBA00022622"/>
    </source>
</evidence>
<organism evidence="15 16">
    <name type="scientific">Cyprinus carpio carpio</name>
    <dbReference type="NCBI Taxonomy" id="630221"/>
    <lineage>
        <taxon>Eukaryota</taxon>
        <taxon>Metazoa</taxon>
        <taxon>Chordata</taxon>
        <taxon>Craniata</taxon>
        <taxon>Vertebrata</taxon>
        <taxon>Euteleostomi</taxon>
        <taxon>Actinopterygii</taxon>
        <taxon>Neopterygii</taxon>
        <taxon>Teleostei</taxon>
        <taxon>Ostariophysi</taxon>
        <taxon>Cypriniformes</taxon>
        <taxon>Cyprinidae</taxon>
        <taxon>Cyprininae</taxon>
        <taxon>Cyprinus</taxon>
    </lineage>
</organism>
<dbReference type="GO" id="GO:0016477">
    <property type="term" value="P:cell migration"/>
    <property type="evidence" value="ECO:0007669"/>
    <property type="project" value="TreeGrafter"/>
</dbReference>
<evidence type="ECO:0000256" key="3">
    <source>
        <dbReference type="ARBA" id="ARBA00022475"/>
    </source>
</evidence>
<dbReference type="PANTHER" id="PTHR10822:SF19">
    <property type="entry name" value="GLYPICAN-5"/>
    <property type="match status" value="1"/>
</dbReference>
<evidence type="ECO:0000256" key="5">
    <source>
        <dbReference type="ARBA" id="ARBA00022729"/>
    </source>
</evidence>
<evidence type="ECO:0000256" key="14">
    <source>
        <dbReference type="SAM" id="SignalP"/>
    </source>
</evidence>
<proteinExistence type="inferred from homology"/>
<dbReference type="GO" id="GO:0098552">
    <property type="term" value="C:side of membrane"/>
    <property type="evidence" value="ECO:0007669"/>
    <property type="project" value="UniProtKB-KW"/>
</dbReference>
<dbReference type="Ensembl" id="ENSCCRT00000062118.2">
    <property type="protein sequence ID" value="ENSCCRP00000057301.2"/>
    <property type="gene ID" value="ENSCCRG00000030710.2"/>
</dbReference>
<dbReference type="PANTHER" id="PTHR10822">
    <property type="entry name" value="GLYPICAN"/>
    <property type="match status" value="1"/>
</dbReference>